<dbReference type="Gene3D" id="1.10.110.10">
    <property type="entry name" value="Plant lipid-transfer and hydrophobic proteins"/>
    <property type="match status" value="1"/>
</dbReference>
<feature type="chain" id="PRO_5004929091" description="Bifunctional inhibitor/plant lipid transfer protein/seed storage helical domain-containing protein" evidence="4">
    <location>
        <begin position="28"/>
        <end position="219"/>
    </location>
</feature>
<dbReference type="AlphaFoldDB" id="W9S215"/>
<dbReference type="PANTHER" id="PTHR33286:SF54">
    <property type="entry name" value="BIFUNCTIONAL INHIBITOR_LIPID-TRANSFER PROTEIN_SEED STORAGE 2S ALBUMIN SUPERFAMILY PROTEIN"/>
    <property type="match status" value="1"/>
</dbReference>
<dbReference type="eggNOG" id="ENOG502S7IJ">
    <property type="taxonomic scope" value="Eukaryota"/>
</dbReference>
<organism evidence="6 7">
    <name type="scientific">Morus notabilis</name>
    <dbReference type="NCBI Taxonomy" id="981085"/>
    <lineage>
        <taxon>Eukaryota</taxon>
        <taxon>Viridiplantae</taxon>
        <taxon>Streptophyta</taxon>
        <taxon>Embryophyta</taxon>
        <taxon>Tracheophyta</taxon>
        <taxon>Spermatophyta</taxon>
        <taxon>Magnoliopsida</taxon>
        <taxon>eudicotyledons</taxon>
        <taxon>Gunneridae</taxon>
        <taxon>Pentapetalae</taxon>
        <taxon>rosids</taxon>
        <taxon>fabids</taxon>
        <taxon>Rosales</taxon>
        <taxon>Moraceae</taxon>
        <taxon>Moreae</taxon>
        <taxon>Morus</taxon>
    </lineage>
</organism>
<dbReference type="InterPro" id="IPR016140">
    <property type="entry name" value="Bifunc_inhib/LTP/seed_store"/>
</dbReference>
<sequence>MARLSPSVVVLAIWAMLLLGEIGVVYGQATPCQGDMQGLITQCAVYVQKGTPMAEPSATCCTAVKTVDIPCVCQKITKQVEIMVDMNKVFHLASYCGRPLPHGTKCGILVSGDNNTGFGCAGDVMGLAANCFLYVQKLPPLPSLPSLPKLPFPMPNIQLPRFEPSTKCCQSFGLTDIPSVCRYMPAQISNRINMLRFDSVSAYCGKIIPSGLACGSKLT</sequence>
<keyword evidence="3" id="KW-0446">Lipid-binding</keyword>
<proteinExistence type="predicted"/>
<dbReference type="STRING" id="981085.W9S215"/>
<keyword evidence="2" id="KW-0813">Transport</keyword>
<feature type="signal peptide" evidence="4">
    <location>
        <begin position="1"/>
        <end position="27"/>
    </location>
</feature>
<evidence type="ECO:0000256" key="3">
    <source>
        <dbReference type="ARBA" id="ARBA00023121"/>
    </source>
</evidence>
<feature type="domain" description="Bifunctional inhibitor/plant lipid transfer protein/seed storage helical" evidence="5">
    <location>
        <begin position="43"/>
        <end position="106"/>
    </location>
</feature>
<dbReference type="InterPro" id="IPR036312">
    <property type="entry name" value="Bifun_inhib/LTP/seed_sf"/>
</dbReference>
<dbReference type="Pfam" id="PF14368">
    <property type="entry name" value="LTP_2"/>
    <property type="match status" value="1"/>
</dbReference>
<protein>
    <recommendedName>
        <fullName evidence="5">Bifunctional inhibitor/plant lipid transfer protein/seed storage helical domain-containing protein</fullName>
    </recommendedName>
</protein>
<dbReference type="SMART" id="SM00499">
    <property type="entry name" value="AAI"/>
    <property type="match status" value="1"/>
</dbReference>
<dbReference type="InterPro" id="IPR044741">
    <property type="entry name" value="NsLTP-like"/>
</dbReference>
<evidence type="ECO:0000256" key="4">
    <source>
        <dbReference type="SAM" id="SignalP"/>
    </source>
</evidence>
<evidence type="ECO:0000259" key="5">
    <source>
        <dbReference type="SMART" id="SM00499"/>
    </source>
</evidence>
<dbReference type="CDD" id="cd04660">
    <property type="entry name" value="nsLTP_like"/>
    <property type="match status" value="1"/>
</dbReference>
<reference evidence="7" key="1">
    <citation type="submission" date="2013-01" db="EMBL/GenBank/DDBJ databases">
        <title>Draft Genome Sequence of a Mulberry Tree, Morus notabilis C.K. Schneid.</title>
        <authorList>
            <person name="He N."/>
            <person name="Zhao S."/>
        </authorList>
    </citation>
    <scope>NUCLEOTIDE SEQUENCE</scope>
</reference>
<evidence type="ECO:0000313" key="6">
    <source>
        <dbReference type="EMBL" id="EXC10449.1"/>
    </source>
</evidence>
<evidence type="ECO:0000313" key="7">
    <source>
        <dbReference type="Proteomes" id="UP000030645"/>
    </source>
</evidence>
<gene>
    <name evidence="6" type="ORF">L484_008615</name>
</gene>
<keyword evidence="7" id="KW-1185">Reference proteome</keyword>
<dbReference type="PANTHER" id="PTHR33286">
    <property type="entry name" value="BIFUNCTIONAL INHIBITOR/LIPID-TRANSFER PROTEIN/SEED STORAGE 2S ALBUMIN SUPERFAMILY PROTEIN"/>
    <property type="match status" value="1"/>
</dbReference>
<name>W9S215_9ROSA</name>
<evidence type="ECO:0000256" key="1">
    <source>
        <dbReference type="ARBA" id="ARBA00003211"/>
    </source>
</evidence>
<keyword evidence="4" id="KW-0732">Signal</keyword>
<dbReference type="GO" id="GO:0008289">
    <property type="term" value="F:lipid binding"/>
    <property type="evidence" value="ECO:0007669"/>
    <property type="project" value="UniProtKB-KW"/>
</dbReference>
<dbReference type="Proteomes" id="UP000030645">
    <property type="component" value="Unassembled WGS sequence"/>
</dbReference>
<comment type="function">
    <text evidence="1">Plant non-specific lipid-transfer proteins transfer phospholipids as well as galactolipids across membranes. May play a role in wax or cutin deposition in the cell walls of expanding epidermal cells and certain secretory tissues.</text>
</comment>
<dbReference type="SUPFAM" id="SSF47699">
    <property type="entry name" value="Bifunctional inhibitor/lipid-transfer protein/seed storage 2S albumin"/>
    <property type="match status" value="1"/>
</dbReference>
<dbReference type="EMBL" id="KE345641">
    <property type="protein sequence ID" value="EXC10449.1"/>
    <property type="molecule type" value="Genomic_DNA"/>
</dbReference>
<evidence type="ECO:0000256" key="2">
    <source>
        <dbReference type="ARBA" id="ARBA00022448"/>
    </source>
</evidence>
<accession>W9S215</accession>